<dbReference type="Proteomes" id="UP000235728">
    <property type="component" value="Unassembled WGS sequence"/>
</dbReference>
<feature type="compositionally biased region" description="Polar residues" evidence="1">
    <location>
        <begin position="1"/>
        <end position="20"/>
    </location>
</feature>
<evidence type="ECO:0000256" key="1">
    <source>
        <dbReference type="SAM" id="MobiDB-lite"/>
    </source>
</evidence>
<feature type="region of interest" description="Disordered" evidence="1">
    <location>
        <begin position="1"/>
        <end position="75"/>
    </location>
</feature>
<proteinExistence type="predicted"/>
<dbReference type="EMBL" id="MRVG01000008">
    <property type="protein sequence ID" value="PMB66735.1"/>
    <property type="molecule type" value="Genomic_DNA"/>
</dbReference>
<accession>A0A2N6NHH5</accession>
<name>A0A2N6NHH5_BEABA</name>
<comment type="caution">
    <text evidence="2">The sequence shown here is derived from an EMBL/GenBank/DDBJ whole genome shotgun (WGS) entry which is preliminary data.</text>
</comment>
<protein>
    <submittedName>
        <fullName evidence="2">Uncharacterized protein</fullName>
    </submittedName>
</protein>
<evidence type="ECO:0000313" key="2">
    <source>
        <dbReference type="EMBL" id="PMB66735.1"/>
    </source>
</evidence>
<dbReference type="AlphaFoldDB" id="A0A2N6NHH5"/>
<reference evidence="2 3" key="1">
    <citation type="journal article" date="2016" name="Appl. Microbiol. Biotechnol.">
        <title>Characterization of T-DNA insertion mutants with decreased virulence in the entomopathogenic fungus Beauveria bassiana JEF-007.</title>
        <authorList>
            <person name="Kim S."/>
            <person name="Lee S.J."/>
            <person name="Nai Y.S."/>
            <person name="Yu J.S."/>
            <person name="Lee M.R."/>
            <person name="Yang Y.T."/>
            <person name="Kim J.S."/>
        </authorList>
    </citation>
    <scope>NUCLEOTIDE SEQUENCE [LARGE SCALE GENOMIC DNA]</scope>
    <source>
        <strain evidence="2 3">JEF-007</strain>
    </source>
</reference>
<gene>
    <name evidence="2" type="ORF">BM221_007729</name>
</gene>
<evidence type="ECO:0000313" key="3">
    <source>
        <dbReference type="Proteomes" id="UP000235728"/>
    </source>
</evidence>
<sequence length="75" mass="8065">MSDPSPSYSDATAQSSSDSPQGEVRPEGLGRRLTLLVRLANWGRPPVPRCTRPERPRSPPRTPTPRGPEDADGSG</sequence>
<organism evidence="2 3">
    <name type="scientific">Beauveria bassiana</name>
    <name type="common">White muscardine disease fungus</name>
    <name type="synonym">Tritirachium shiotae</name>
    <dbReference type="NCBI Taxonomy" id="176275"/>
    <lineage>
        <taxon>Eukaryota</taxon>
        <taxon>Fungi</taxon>
        <taxon>Dikarya</taxon>
        <taxon>Ascomycota</taxon>
        <taxon>Pezizomycotina</taxon>
        <taxon>Sordariomycetes</taxon>
        <taxon>Hypocreomycetidae</taxon>
        <taxon>Hypocreales</taxon>
        <taxon>Cordycipitaceae</taxon>
        <taxon>Beauveria</taxon>
    </lineage>
</organism>